<dbReference type="EMBL" id="JRKL02000470">
    <property type="protein sequence ID" value="KAF3971056.1"/>
    <property type="molecule type" value="Genomic_DNA"/>
</dbReference>
<feature type="region of interest" description="Disordered" evidence="1">
    <location>
        <begin position="489"/>
        <end position="519"/>
    </location>
</feature>
<feature type="compositionally biased region" description="Polar residues" evidence="1">
    <location>
        <begin position="696"/>
        <end position="711"/>
    </location>
</feature>
<feature type="region of interest" description="Disordered" evidence="1">
    <location>
        <begin position="597"/>
        <end position="714"/>
    </location>
</feature>
<feature type="compositionally biased region" description="Acidic residues" evidence="1">
    <location>
        <begin position="493"/>
        <end position="515"/>
    </location>
</feature>
<evidence type="ECO:0000256" key="1">
    <source>
        <dbReference type="SAM" id="MobiDB-lite"/>
    </source>
</evidence>
<feature type="compositionally biased region" description="Basic and acidic residues" evidence="1">
    <location>
        <begin position="44"/>
        <end position="56"/>
    </location>
</feature>
<dbReference type="PANTHER" id="PTHR36005:SF1">
    <property type="entry name" value="DNA LIGASE-LIKE PROTEIN"/>
    <property type="match status" value="1"/>
</dbReference>
<dbReference type="OrthoDB" id="1919305at2759"/>
<organism evidence="2 3">
    <name type="scientific">Castanea mollissima</name>
    <name type="common">Chinese chestnut</name>
    <dbReference type="NCBI Taxonomy" id="60419"/>
    <lineage>
        <taxon>Eukaryota</taxon>
        <taxon>Viridiplantae</taxon>
        <taxon>Streptophyta</taxon>
        <taxon>Embryophyta</taxon>
        <taxon>Tracheophyta</taxon>
        <taxon>Spermatophyta</taxon>
        <taxon>Magnoliopsida</taxon>
        <taxon>eudicotyledons</taxon>
        <taxon>Gunneridae</taxon>
        <taxon>Pentapetalae</taxon>
        <taxon>rosids</taxon>
        <taxon>fabids</taxon>
        <taxon>Fagales</taxon>
        <taxon>Fagaceae</taxon>
        <taxon>Castanea</taxon>
    </lineage>
</organism>
<name>A0A8J4RXT5_9ROSI</name>
<keyword evidence="3" id="KW-1185">Reference proteome</keyword>
<comment type="caution">
    <text evidence="2">The sequence shown here is derived from an EMBL/GenBank/DDBJ whole genome shotgun (WGS) entry which is preliminary data.</text>
</comment>
<gene>
    <name evidence="2" type="ORF">CMV_005297</name>
</gene>
<dbReference type="Proteomes" id="UP000737018">
    <property type="component" value="Unassembled WGS sequence"/>
</dbReference>
<dbReference type="PANTHER" id="PTHR36005">
    <property type="entry name" value="DNA LIGASE-LIKE PROTEIN"/>
    <property type="match status" value="1"/>
</dbReference>
<feature type="region of interest" description="Disordered" evidence="1">
    <location>
        <begin position="33"/>
        <end position="161"/>
    </location>
</feature>
<feature type="region of interest" description="Disordered" evidence="1">
    <location>
        <begin position="1"/>
        <end position="21"/>
    </location>
</feature>
<feature type="compositionally biased region" description="Acidic residues" evidence="1">
    <location>
        <begin position="410"/>
        <end position="421"/>
    </location>
</feature>
<feature type="compositionally biased region" description="Basic and acidic residues" evidence="1">
    <location>
        <begin position="148"/>
        <end position="158"/>
    </location>
</feature>
<feature type="compositionally biased region" description="Low complexity" evidence="1">
    <location>
        <begin position="655"/>
        <end position="680"/>
    </location>
</feature>
<protein>
    <submittedName>
        <fullName evidence="2">Uncharacterized protein</fullName>
    </submittedName>
</protein>
<feature type="region of interest" description="Disordered" evidence="1">
    <location>
        <begin position="280"/>
        <end position="438"/>
    </location>
</feature>
<feature type="compositionally biased region" description="Polar residues" evidence="1">
    <location>
        <begin position="616"/>
        <end position="638"/>
    </location>
</feature>
<accession>A0A8J4RXT5</accession>
<dbReference type="AlphaFoldDB" id="A0A8J4RXT5"/>
<proteinExistence type="predicted"/>
<reference evidence="2" key="1">
    <citation type="submission" date="2020-03" db="EMBL/GenBank/DDBJ databases">
        <title>Castanea mollissima Vanexum genome sequencing.</title>
        <authorList>
            <person name="Staton M."/>
        </authorList>
    </citation>
    <scope>NUCLEOTIDE SEQUENCE</scope>
    <source>
        <tissue evidence="2">Leaf</tissue>
    </source>
</reference>
<feature type="compositionally biased region" description="Acidic residues" evidence="1">
    <location>
        <begin position="429"/>
        <end position="438"/>
    </location>
</feature>
<evidence type="ECO:0000313" key="2">
    <source>
        <dbReference type="EMBL" id="KAF3971056.1"/>
    </source>
</evidence>
<evidence type="ECO:0000313" key="3">
    <source>
        <dbReference type="Proteomes" id="UP000737018"/>
    </source>
</evidence>
<sequence length="764" mass="85163">MESDDDFQLLPQSEEISPSERKLKRLKKAIRVPAEPSEPLLDFPRSEALDSEELKELSPSGAGSESESEEGFDGGNELDFGLAGEEEKEEENGLGVKTKRVLEFDSVGDDSDAKRDDLSEEMGDVVEDPRIEEPVKKRRSSDELDENIDNKKTKKNVDESVVDLDATTKKLTKKERRDNLKQLRAESQRLLRETRDASFKPVPLVQKPISSVLEKIRQRKLEIAKKSVAINRMSFLDDDDGDDGFVREVVVDCNSGSPIDEHRGIDGVVKVASEETIELPANMKSNLDEPCMDEPSDIKDHSSCESIPSQMDVDGESKQEFRAPIGDTQELFSDSQTSDSMDELPSKTPSSPLEEVMAPSILAMNLKLDSAPADDVSSDEEDNDKENFAPHPHGLTDLSSSHDPVKAFVDDEAEEEDDSDNDMLRFQDNEEDEDNEDLEELKDMIATGYEEKPVDNEKRNQLHQKWLEQQDAAGTENLLQKFNCGSKLKETTLLEEEEDEEGDEYEEDFGDEAAEDSNPTNVARMNLKKAKQMIPQMFTDKDDVYLSSDDEETEKRLAKQCLFEKSEPAMFLSPAEDESSREVFGLIKKLNIVPDSKKKAKTPSLFKMPPVGGKSNIPSKSSFLGRGSNHSLPSSQKKASSKVRSFIFGRDDSNSRSSISMSGLDDSNSRSSISMSEGSSDAIQRENQPKRPASAKFSNSQTKASTQNTRSVAEMKSGTSLFEILRRSSLQSEQCTRDSMVVQTESVFAAFKLSKKPIKTEGKA</sequence>
<feature type="compositionally biased region" description="Polar residues" evidence="1">
    <location>
        <begin position="330"/>
        <end position="339"/>
    </location>
</feature>